<dbReference type="SUPFAM" id="SSF46955">
    <property type="entry name" value="Putative DNA-binding domain"/>
    <property type="match status" value="1"/>
</dbReference>
<name>A0A0W0YJD7_9GAMM</name>
<dbReference type="PANTHER" id="PTHR30204">
    <property type="entry name" value="REDOX-CYCLING DRUG-SENSING TRANSCRIPTIONAL ACTIVATOR SOXR"/>
    <property type="match status" value="1"/>
</dbReference>
<keyword evidence="3" id="KW-0010">Activator</keyword>
<keyword evidence="7" id="KW-1185">Reference proteome</keyword>
<dbReference type="InterPro" id="IPR000551">
    <property type="entry name" value="MerR-type_HTH_dom"/>
</dbReference>
<organism evidence="6 7">
    <name type="scientific">Legionella santicrucis</name>
    <dbReference type="NCBI Taxonomy" id="45074"/>
    <lineage>
        <taxon>Bacteria</taxon>
        <taxon>Pseudomonadati</taxon>
        <taxon>Pseudomonadota</taxon>
        <taxon>Gammaproteobacteria</taxon>
        <taxon>Legionellales</taxon>
        <taxon>Legionellaceae</taxon>
        <taxon>Legionella</taxon>
    </lineage>
</organism>
<gene>
    <name evidence="6" type="ORF">Lsan_2830</name>
</gene>
<reference evidence="6 7" key="1">
    <citation type="submission" date="2015-11" db="EMBL/GenBank/DDBJ databases">
        <title>Genomic analysis of 38 Legionella species identifies large and diverse effector repertoires.</title>
        <authorList>
            <person name="Burstein D."/>
            <person name="Amaro F."/>
            <person name="Zusman T."/>
            <person name="Lifshitz Z."/>
            <person name="Cohen O."/>
            <person name="Gilbert J.A."/>
            <person name="Pupko T."/>
            <person name="Shuman H.A."/>
            <person name="Segal G."/>
        </authorList>
    </citation>
    <scope>NUCLEOTIDE SEQUENCE [LARGE SCALE GENOMIC DNA]</scope>
    <source>
        <strain evidence="6 7">SC-63-C7</strain>
    </source>
</reference>
<dbReference type="Gene3D" id="1.10.1660.10">
    <property type="match status" value="1"/>
</dbReference>
<dbReference type="EMBL" id="LNYU01000081">
    <property type="protein sequence ID" value="KTD56670.1"/>
    <property type="molecule type" value="Genomic_DNA"/>
</dbReference>
<dbReference type="SUPFAM" id="SSF89082">
    <property type="entry name" value="Antibiotic binding domain of TipA-like multidrug resistance regulators"/>
    <property type="match status" value="1"/>
</dbReference>
<dbReference type="PROSITE" id="PS50937">
    <property type="entry name" value="HTH_MERR_2"/>
    <property type="match status" value="1"/>
</dbReference>
<dbReference type="Gene3D" id="1.10.490.50">
    <property type="entry name" value="Antibiotic binding domain of TipA-like multidrug resistance regulators"/>
    <property type="match status" value="1"/>
</dbReference>
<dbReference type="AlphaFoldDB" id="A0A0W0YJD7"/>
<dbReference type="Pfam" id="PF13411">
    <property type="entry name" value="MerR_1"/>
    <property type="match status" value="1"/>
</dbReference>
<dbReference type="CDD" id="cd01106">
    <property type="entry name" value="HTH_TipAL-Mta"/>
    <property type="match status" value="1"/>
</dbReference>
<keyword evidence="4" id="KW-0804">Transcription</keyword>
<dbReference type="GO" id="GO:0003700">
    <property type="term" value="F:DNA-binding transcription factor activity"/>
    <property type="evidence" value="ECO:0007669"/>
    <property type="project" value="InterPro"/>
</dbReference>
<dbReference type="InterPro" id="IPR047057">
    <property type="entry name" value="MerR_fam"/>
</dbReference>
<evidence type="ECO:0000313" key="6">
    <source>
        <dbReference type="EMBL" id="KTD56670.1"/>
    </source>
</evidence>
<sequence length="253" mass="29841">MAYTVKELAKISGVSVRTLHWYDEIGLLKPFSKGANNYRYYEEQQLLRLQQILFFKELGFALNDIQRLLSQNDFDNIRALNAHRKILEDEIVRKNDLITTIDKTIQHLRGKEAMTDKELYFGFDKKLPKSNQYTCIARGTPAEKMLEHFKKDDVIWSEQEWSDFKNEVDTLDKAIAKLISKNAKPESEDVQALIQKHYELQSNFFNLTHDAYLALIHMYEDDDATIKTFFEAYHPKMQKFICEAMRHYATKIL</sequence>
<evidence type="ECO:0000256" key="3">
    <source>
        <dbReference type="ARBA" id="ARBA00023159"/>
    </source>
</evidence>
<protein>
    <submittedName>
        <fullName evidence="6">Mercury resistance transcriptional regulator SkgA</fullName>
    </submittedName>
</protein>
<evidence type="ECO:0000256" key="4">
    <source>
        <dbReference type="ARBA" id="ARBA00023163"/>
    </source>
</evidence>
<dbReference type="InterPro" id="IPR036244">
    <property type="entry name" value="TipA-like_antibiotic-bd"/>
</dbReference>
<dbReference type="InterPro" id="IPR012925">
    <property type="entry name" value="TipAS_dom"/>
</dbReference>
<evidence type="ECO:0000259" key="5">
    <source>
        <dbReference type="PROSITE" id="PS50937"/>
    </source>
</evidence>
<dbReference type="OrthoDB" id="9808480at2"/>
<feature type="domain" description="HTH merR-type" evidence="5">
    <location>
        <begin position="2"/>
        <end position="71"/>
    </location>
</feature>
<dbReference type="PRINTS" id="PR00040">
    <property type="entry name" value="HTHMERR"/>
</dbReference>
<accession>A0A0W0YJD7</accession>
<dbReference type="InterPro" id="IPR009061">
    <property type="entry name" value="DNA-bd_dom_put_sf"/>
</dbReference>
<keyword evidence="2" id="KW-0238">DNA-binding</keyword>
<evidence type="ECO:0000256" key="1">
    <source>
        <dbReference type="ARBA" id="ARBA00023015"/>
    </source>
</evidence>
<dbReference type="RefSeq" id="WP_006871024.1">
    <property type="nucleotide sequence ID" value="NZ_CAAAIH010000009.1"/>
</dbReference>
<proteinExistence type="predicted"/>
<dbReference type="PANTHER" id="PTHR30204:SF90">
    <property type="entry name" value="HTH-TYPE TRANSCRIPTIONAL ACTIVATOR MTA"/>
    <property type="match status" value="1"/>
</dbReference>
<evidence type="ECO:0000256" key="2">
    <source>
        <dbReference type="ARBA" id="ARBA00023125"/>
    </source>
</evidence>
<dbReference type="PATRIC" id="fig|45074.5.peg.3041"/>
<comment type="caution">
    <text evidence="6">The sequence shown here is derived from an EMBL/GenBank/DDBJ whole genome shotgun (WGS) entry which is preliminary data.</text>
</comment>
<evidence type="ECO:0000313" key="7">
    <source>
        <dbReference type="Proteomes" id="UP000054703"/>
    </source>
</evidence>
<dbReference type="STRING" id="45074.Lsan_2830"/>
<keyword evidence="1" id="KW-0805">Transcription regulation</keyword>
<dbReference type="GO" id="GO:0003677">
    <property type="term" value="F:DNA binding"/>
    <property type="evidence" value="ECO:0007669"/>
    <property type="project" value="UniProtKB-KW"/>
</dbReference>
<dbReference type="Proteomes" id="UP000054703">
    <property type="component" value="Unassembled WGS sequence"/>
</dbReference>
<dbReference type="Pfam" id="PF07739">
    <property type="entry name" value="TipAS"/>
    <property type="match status" value="1"/>
</dbReference>
<dbReference type="SMART" id="SM00422">
    <property type="entry name" value="HTH_MERR"/>
    <property type="match status" value="1"/>
</dbReference>